<protein>
    <submittedName>
        <fullName evidence="1">Uncharacterized protein</fullName>
    </submittedName>
</protein>
<evidence type="ECO:0000313" key="1">
    <source>
        <dbReference type="EMBL" id="EMN18028.1"/>
    </source>
</evidence>
<proteinExistence type="predicted"/>
<accession>A0ABC9SJP4</accession>
<name>A0ABC9SJP4_LEPBO</name>
<dbReference type="Proteomes" id="UP000012166">
    <property type="component" value="Unassembled WGS sequence"/>
</dbReference>
<comment type="caution">
    <text evidence="1">The sequence shown here is derived from an EMBL/GenBank/DDBJ whole genome shotgun (WGS) entry which is preliminary data.</text>
</comment>
<evidence type="ECO:0000313" key="2">
    <source>
        <dbReference type="Proteomes" id="UP000012166"/>
    </source>
</evidence>
<reference evidence="1 2" key="1">
    <citation type="submission" date="2013-01" db="EMBL/GenBank/DDBJ databases">
        <authorList>
            <person name="Harkins D.M."/>
            <person name="Durkin A.S."/>
            <person name="Brinkac L.M."/>
            <person name="Haft D.H."/>
            <person name="Selengut J.D."/>
            <person name="Sanka R."/>
            <person name="DePew J."/>
            <person name="Purushe J."/>
            <person name="Hartskeerl R.A."/>
            <person name="Ahmed A."/>
            <person name="van der Linden H."/>
            <person name="Goris M.G.A."/>
            <person name="Vinetz J.M."/>
            <person name="Sutton G.G."/>
            <person name="Nierman W.C."/>
            <person name="Fouts D.E."/>
        </authorList>
    </citation>
    <scope>NUCLEOTIDE SEQUENCE [LARGE SCALE GENOMIC DNA]</scope>
    <source>
        <strain evidence="1 2">Brem 328</strain>
    </source>
</reference>
<gene>
    <name evidence="1" type="ORF">LEP1GSC056_0360</name>
</gene>
<dbReference type="AlphaFoldDB" id="A0ABC9SJP4"/>
<organism evidence="1 2">
    <name type="scientific">Leptospira borgpetersenii str. Brem 328</name>
    <dbReference type="NCBI Taxonomy" id="1049780"/>
    <lineage>
        <taxon>Bacteria</taxon>
        <taxon>Pseudomonadati</taxon>
        <taxon>Spirochaetota</taxon>
        <taxon>Spirochaetia</taxon>
        <taxon>Leptospirales</taxon>
        <taxon>Leptospiraceae</taxon>
        <taxon>Leptospira</taxon>
    </lineage>
</organism>
<dbReference type="EMBL" id="AHMS02000021">
    <property type="protein sequence ID" value="EMN18028.1"/>
    <property type="molecule type" value="Genomic_DNA"/>
</dbReference>
<sequence length="63" mass="7419">MRKKAGLFPPFLRTRIDRFGKIDQQMNGRFLQRCRGHREIASNPKLSAFLQKIHILILEISLL</sequence>